<name>A0ABR3GMU4_9PEZI</name>
<accession>A0ABR3GMU4</accession>
<comment type="similarity">
    <text evidence="6">Belongs to the cation diffusion facilitator (CDF) transporter (TC 2.A.4) family. SLC30A subfamily.</text>
</comment>
<feature type="transmembrane region" description="Helical" evidence="6">
    <location>
        <begin position="152"/>
        <end position="169"/>
    </location>
</feature>
<sequence>MADSISFPRIAPPTPDPHSRSNSFTAGLGIEGLPTPTSSTFDPSLLSPLTGTFPSNPLSSSPERFTPPSSALSNGAARRGGPFNFQPMVASKSPPIGKPNQRRGHRYKHSSISHQIFLEPPVRAPLALPASLPIPTRKELLRSISSEQRTRLLWCVCHLSVAGITLWSAQGSLAVTALSHLIMFDALGASVCVVVDVLSNFEVWKRSSVRHPFGLERAEVLAGFAMAVLLLFMGFDIISHTAEHLVEGYYETPTAIAPTTGDHGTAEIHAHEAHMHHARISPGSVDLAALAALISTVISGLLLKNHARIGKAMSFTPLSIPLLSNPSHLLTVAASLFILLIPLTSTHFSAILDRALALSMALCMILIGVRLVKSLGSMLLLSSHGPGVADVVREIEEDAAVKGVEDARFWQVHHGLGMASVKLGIVGSMQGEGEGRVRERVTRLVRDRLGGVYGGGGKGVRWEVSVALSTTVA</sequence>
<gene>
    <name evidence="9" type="primary">zrg17</name>
    <name evidence="9" type="ORF">Q9L58_004133</name>
</gene>
<dbReference type="Pfam" id="PF01545">
    <property type="entry name" value="Cation_efflux"/>
    <property type="match status" value="1"/>
</dbReference>
<evidence type="ECO:0000256" key="7">
    <source>
        <dbReference type="SAM" id="MobiDB-lite"/>
    </source>
</evidence>
<feature type="domain" description="Cation efflux protein transmembrane" evidence="8">
    <location>
        <begin position="159"/>
        <end position="380"/>
    </location>
</feature>
<proteinExistence type="inferred from homology"/>
<dbReference type="Gene3D" id="1.20.1510.10">
    <property type="entry name" value="Cation efflux protein transmembrane domain"/>
    <property type="match status" value="1"/>
</dbReference>
<evidence type="ECO:0000256" key="6">
    <source>
        <dbReference type="RuleBase" id="RU369017"/>
    </source>
</evidence>
<dbReference type="Proteomes" id="UP001447188">
    <property type="component" value="Unassembled WGS sequence"/>
</dbReference>
<keyword evidence="6" id="KW-0406">Ion transport</keyword>
<dbReference type="SUPFAM" id="SSF161111">
    <property type="entry name" value="Cation efflux protein transmembrane domain-like"/>
    <property type="match status" value="1"/>
</dbReference>
<reference evidence="9 10" key="1">
    <citation type="submission" date="2024-02" db="EMBL/GenBank/DDBJ databases">
        <title>Discinaceae phylogenomics.</title>
        <authorList>
            <person name="Dirks A.C."/>
            <person name="James T.Y."/>
        </authorList>
    </citation>
    <scope>NUCLEOTIDE SEQUENCE [LARGE SCALE GENOMIC DNA]</scope>
    <source>
        <strain evidence="9 10">ACD0624</strain>
    </source>
</reference>
<feature type="transmembrane region" description="Helical" evidence="6">
    <location>
        <begin position="220"/>
        <end position="238"/>
    </location>
</feature>
<evidence type="ECO:0000256" key="1">
    <source>
        <dbReference type="ARBA" id="ARBA00004141"/>
    </source>
</evidence>
<dbReference type="InterPro" id="IPR027469">
    <property type="entry name" value="Cation_efflux_TMD_sf"/>
</dbReference>
<comment type="caution">
    <text evidence="9">The sequence shown here is derived from an EMBL/GenBank/DDBJ whole genome shotgun (WGS) entry which is preliminary data.</text>
</comment>
<dbReference type="EMBL" id="JBBBZM010000042">
    <property type="protein sequence ID" value="KAL0636911.1"/>
    <property type="molecule type" value="Genomic_DNA"/>
</dbReference>
<feature type="transmembrane region" description="Helical" evidence="6">
    <location>
        <begin position="181"/>
        <end position="199"/>
    </location>
</feature>
<feature type="compositionally biased region" description="Polar residues" evidence="7">
    <location>
        <begin position="35"/>
        <end position="73"/>
    </location>
</feature>
<evidence type="ECO:0000256" key="4">
    <source>
        <dbReference type="ARBA" id="ARBA00022989"/>
    </source>
</evidence>
<evidence type="ECO:0000313" key="9">
    <source>
        <dbReference type="EMBL" id="KAL0636911.1"/>
    </source>
</evidence>
<evidence type="ECO:0000259" key="8">
    <source>
        <dbReference type="Pfam" id="PF01545"/>
    </source>
</evidence>
<feature type="region of interest" description="Disordered" evidence="7">
    <location>
        <begin position="1"/>
        <end position="104"/>
    </location>
</feature>
<dbReference type="InterPro" id="IPR058533">
    <property type="entry name" value="Cation_efflux_TM"/>
</dbReference>
<protein>
    <recommendedName>
        <fullName evidence="6">Zinc transporter</fullName>
    </recommendedName>
</protein>
<dbReference type="InterPro" id="IPR045316">
    <property type="entry name" value="Msc2-like"/>
</dbReference>
<comment type="subcellular location">
    <subcellularLocation>
        <location evidence="6">Endoplasmic reticulum membrane</location>
        <topology evidence="6">Multi-pass membrane protein</topology>
    </subcellularLocation>
    <subcellularLocation>
        <location evidence="1">Membrane</location>
        <topology evidence="1">Multi-pass membrane protein</topology>
    </subcellularLocation>
</comment>
<feature type="transmembrane region" description="Helical" evidence="6">
    <location>
        <begin position="285"/>
        <end position="303"/>
    </location>
</feature>
<dbReference type="PANTHER" id="PTHR45755">
    <property type="match status" value="1"/>
</dbReference>
<comment type="function">
    <text evidence="6">Functions as a zinc transporter.</text>
</comment>
<evidence type="ECO:0000256" key="3">
    <source>
        <dbReference type="ARBA" id="ARBA00022692"/>
    </source>
</evidence>
<keyword evidence="10" id="KW-1185">Reference proteome</keyword>
<keyword evidence="4 6" id="KW-1133">Transmembrane helix</keyword>
<keyword evidence="3 6" id="KW-0812">Transmembrane</keyword>
<keyword evidence="2 6" id="KW-0813">Transport</keyword>
<feature type="transmembrane region" description="Helical" evidence="6">
    <location>
        <begin position="323"/>
        <end position="343"/>
    </location>
</feature>
<organism evidence="9 10">
    <name type="scientific">Discina gigas</name>
    <dbReference type="NCBI Taxonomy" id="1032678"/>
    <lineage>
        <taxon>Eukaryota</taxon>
        <taxon>Fungi</taxon>
        <taxon>Dikarya</taxon>
        <taxon>Ascomycota</taxon>
        <taxon>Pezizomycotina</taxon>
        <taxon>Pezizomycetes</taxon>
        <taxon>Pezizales</taxon>
        <taxon>Discinaceae</taxon>
        <taxon>Discina</taxon>
    </lineage>
</organism>
<dbReference type="PANTHER" id="PTHR45755:SF5">
    <property type="entry name" value="ZINC TRANSPORTER"/>
    <property type="match status" value="1"/>
</dbReference>
<evidence type="ECO:0000256" key="2">
    <source>
        <dbReference type="ARBA" id="ARBA00022448"/>
    </source>
</evidence>
<feature type="transmembrane region" description="Helical" evidence="6">
    <location>
        <begin position="355"/>
        <end position="372"/>
    </location>
</feature>
<evidence type="ECO:0000256" key="5">
    <source>
        <dbReference type="ARBA" id="ARBA00023136"/>
    </source>
</evidence>
<keyword evidence="5 6" id="KW-0472">Membrane</keyword>
<keyword evidence="6" id="KW-0256">Endoplasmic reticulum</keyword>
<evidence type="ECO:0000313" key="10">
    <source>
        <dbReference type="Proteomes" id="UP001447188"/>
    </source>
</evidence>